<name>A0ACB9XZB0_CHAAC</name>
<dbReference type="EMBL" id="CM043785">
    <property type="protein sequence ID" value="KAI4832314.1"/>
    <property type="molecule type" value="Genomic_DNA"/>
</dbReference>
<evidence type="ECO:0000313" key="1">
    <source>
        <dbReference type="EMBL" id="KAI4832314.1"/>
    </source>
</evidence>
<gene>
    <name evidence="1" type="ORF">KUCAC02_015286</name>
</gene>
<protein>
    <submittedName>
        <fullName evidence="1">Uncharacterized protein</fullName>
    </submittedName>
</protein>
<sequence>MIWLILLLSILHGAVSQLHYSVPEEQEPGSVVGNIAEDLGLDITKLSARRFQTMGMFRMDWRTGELRTARRISPKRDPQGYYDLLIEVRDHGQPPLSSSASVSVILVDSVVEGRSGDRGSASKAKETSLDLTLILIIALGSVSFIFLLAMIVLAVRCQKDKKIDLRQSRGRKQKKLSKSDIMLVQSTNVTSGVGPVGQVPVEESGVGGVGGGFGSHHQNQNSYCYQVCLTPESAKTDLMFLKPCSPSRSTDTDHTNPCGAIVTGYSDQQPDIISNGSILSNETKHQRAELSYLVERPRRVNSSAFQEADIVSSKDSGHGDSEQGDSDHDATNRGHSAGTDLFSNCTEECKALGHSDRCWMPSFVPSDGRQGPDYRSNLHVPGMDATLPDTEVPSSANLPDQLTMTSSTASSNDRSFSTFGKDGQRSQSHQSLHHHLHQQQPQYSSSTLERKEYDRGTLPYKPTFL</sequence>
<keyword evidence="2" id="KW-1185">Reference proteome</keyword>
<dbReference type="Proteomes" id="UP001057452">
    <property type="component" value="Chromosome 1"/>
</dbReference>
<comment type="caution">
    <text evidence="1">The sequence shown here is derived from an EMBL/GenBank/DDBJ whole genome shotgun (WGS) entry which is preliminary data.</text>
</comment>
<feature type="non-terminal residue" evidence="1">
    <location>
        <position position="465"/>
    </location>
</feature>
<organism evidence="1 2">
    <name type="scientific">Chaenocephalus aceratus</name>
    <name type="common">Blackfin icefish</name>
    <name type="synonym">Chaenichthys aceratus</name>
    <dbReference type="NCBI Taxonomy" id="36190"/>
    <lineage>
        <taxon>Eukaryota</taxon>
        <taxon>Metazoa</taxon>
        <taxon>Chordata</taxon>
        <taxon>Craniata</taxon>
        <taxon>Vertebrata</taxon>
        <taxon>Euteleostomi</taxon>
        <taxon>Actinopterygii</taxon>
        <taxon>Neopterygii</taxon>
        <taxon>Teleostei</taxon>
        <taxon>Neoteleostei</taxon>
        <taxon>Acanthomorphata</taxon>
        <taxon>Eupercaria</taxon>
        <taxon>Perciformes</taxon>
        <taxon>Notothenioidei</taxon>
        <taxon>Channichthyidae</taxon>
        <taxon>Chaenocephalus</taxon>
    </lineage>
</organism>
<proteinExistence type="predicted"/>
<accession>A0ACB9XZB0</accession>
<evidence type="ECO:0000313" key="2">
    <source>
        <dbReference type="Proteomes" id="UP001057452"/>
    </source>
</evidence>
<reference evidence="1" key="1">
    <citation type="submission" date="2022-05" db="EMBL/GenBank/DDBJ databases">
        <title>Chromosome-level genome of Chaenocephalus aceratus.</title>
        <authorList>
            <person name="Park H."/>
        </authorList>
    </citation>
    <scope>NUCLEOTIDE SEQUENCE</scope>
    <source>
        <strain evidence="1">KU_202001</strain>
    </source>
</reference>